<reference evidence="3" key="1">
    <citation type="journal article" date="2019" name="Int. J. Syst. Evol. Microbiol.">
        <title>The Global Catalogue of Microorganisms (GCM) 10K type strain sequencing project: providing services to taxonomists for standard genome sequencing and annotation.</title>
        <authorList>
            <consortium name="The Broad Institute Genomics Platform"/>
            <consortium name="The Broad Institute Genome Sequencing Center for Infectious Disease"/>
            <person name="Wu L."/>
            <person name="Ma J."/>
        </authorList>
    </citation>
    <scope>NUCLEOTIDE SEQUENCE [LARGE SCALE GENOMIC DNA]</scope>
    <source>
        <strain evidence="3">CCUG 55608</strain>
    </source>
</reference>
<evidence type="ECO:0000313" key="3">
    <source>
        <dbReference type="Proteomes" id="UP001597116"/>
    </source>
</evidence>
<protein>
    <submittedName>
        <fullName evidence="2">Uncharacterized protein</fullName>
    </submittedName>
</protein>
<comment type="caution">
    <text evidence="2">The sequence shown here is derived from an EMBL/GenBank/DDBJ whole genome shotgun (WGS) entry which is preliminary data.</text>
</comment>
<feature type="region of interest" description="Disordered" evidence="1">
    <location>
        <begin position="1"/>
        <end position="78"/>
    </location>
</feature>
<sequence length="78" mass="8365">MKTPLFSSTPGDDAYSEGEDVLDPKQDAALTGDLTDDETAYNERGDVRRGVLGEDDPTDDGLMNDIRTGEDENVTPGS</sequence>
<dbReference type="RefSeq" id="WP_265990498.1">
    <property type="nucleotide sequence ID" value="NZ_CP110973.1"/>
</dbReference>
<feature type="compositionally biased region" description="Polar residues" evidence="1">
    <location>
        <begin position="1"/>
        <end position="10"/>
    </location>
</feature>
<name>A0ABW3Q1B3_9BACT</name>
<dbReference type="EMBL" id="JBHTLP010000001">
    <property type="protein sequence ID" value="MFD1139821.1"/>
    <property type="molecule type" value="Genomic_DNA"/>
</dbReference>
<feature type="compositionally biased region" description="Basic and acidic residues" evidence="1">
    <location>
        <begin position="41"/>
        <end position="52"/>
    </location>
</feature>
<proteinExistence type="predicted"/>
<gene>
    <name evidence="2" type="ORF">ACFQ4C_01815</name>
</gene>
<evidence type="ECO:0000313" key="2">
    <source>
        <dbReference type="EMBL" id="MFD1139821.1"/>
    </source>
</evidence>
<keyword evidence="3" id="KW-1185">Reference proteome</keyword>
<accession>A0ABW3Q1B3</accession>
<evidence type="ECO:0000256" key="1">
    <source>
        <dbReference type="SAM" id="MobiDB-lite"/>
    </source>
</evidence>
<dbReference type="Proteomes" id="UP001597116">
    <property type="component" value="Unassembled WGS sequence"/>
</dbReference>
<organism evidence="2 3">
    <name type="scientific">Larkinella insperata</name>
    <dbReference type="NCBI Taxonomy" id="332158"/>
    <lineage>
        <taxon>Bacteria</taxon>
        <taxon>Pseudomonadati</taxon>
        <taxon>Bacteroidota</taxon>
        <taxon>Cytophagia</taxon>
        <taxon>Cytophagales</taxon>
        <taxon>Spirosomataceae</taxon>
        <taxon>Larkinella</taxon>
    </lineage>
</organism>